<dbReference type="PANTHER" id="PTHR24171">
    <property type="entry name" value="ANKYRIN REPEAT DOMAIN-CONTAINING PROTEIN 39-RELATED"/>
    <property type="match status" value="1"/>
</dbReference>
<dbReference type="EMBL" id="FXLY01000005">
    <property type="protein sequence ID" value="SMN20579.1"/>
    <property type="molecule type" value="Genomic_DNA"/>
</dbReference>
<dbReference type="GO" id="GO:0004842">
    <property type="term" value="F:ubiquitin-protein transferase activity"/>
    <property type="evidence" value="ECO:0007669"/>
    <property type="project" value="TreeGrafter"/>
</dbReference>
<evidence type="ECO:0000256" key="5">
    <source>
        <dbReference type="SAM" id="MobiDB-lite"/>
    </source>
</evidence>
<feature type="compositionally biased region" description="Basic and acidic residues" evidence="5">
    <location>
        <begin position="874"/>
        <end position="914"/>
    </location>
</feature>
<feature type="compositionally biased region" description="Acidic residues" evidence="5">
    <location>
        <begin position="810"/>
        <end position="820"/>
    </location>
</feature>
<feature type="compositionally biased region" description="Polar residues" evidence="5">
    <location>
        <begin position="357"/>
        <end position="384"/>
    </location>
</feature>
<feature type="compositionally biased region" description="Polar residues" evidence="5">
    <location>
        <begin position="172"/>
        <end position="192"/>
    </location>
</feature>
<evidence type="ECO:0000256" key="2">
    <source>
        <dbReference type="ARBA" id="ARBA00023043"/>
    </source>
</evidence>
<dbReference type="PROSITE" id="PS50297">
    <property type="entry name" value="ANK_REP_REGION"/>
    <property type="match status" value="3"/>
</dbReference>
<feature type="compositionally biased region" description="Basic and acidic residues" evidence="5">
    <location>
        <begin position="798"/>
        <end position="809"/>
    </location>
</feature>
<dbReference type="STRING" id="1789683.A0A1X7R514"/>
<dbReference type="Gene3D" id="1.25.40.20">
    <property type="entry name" value="Ankyrin repeat-containing domain"/>
    <property type="match status" value="2"/>
</dbReference>
<feature type="compositionally biased region" description="Basic and acidic residues" evidence="5">
    <location>
        <begin position="140"/>
        <end position="171"/>
    </location>
</feature>
<dbReference type="GO" id="GO:0085020">
    <property type="term" value="P:protein K6-linked ubiquitination"/>
    <property type="evidence" value="ECO:0007669"/>
    <property type="project" value="TreeGrafter"/>
</dbReference>
<feature type="compositionally biased region" description="Basic and acidic residues" evidence="5">
    <location>
        <begin position="287"/>
        <end position="298"/>
    </location>
</feature>
<proteinExistence type="predicted"/>
<feature type="region of interest" description="Disordered" evidence="5">
    <location>
        <begin position="357"/>
        <end position="417"/>
    </location>
</feature>
<accession>A0A1X7R514</accession>
<dbReference type="Pfam" id="PF12796">
    <property type="entry name" value="Ank_2"/>
    <property type="match status" value="2"/>
</dbReference>
<evidence type="ECO:0000313" key="6">
    <source>
        <dbReference type="EMBL" id="SMN20579.1"/>
    </source>
</evidence>
<organism evidence="6 7">
    <name type="scientific">Maudiozyma saulgeensis</name>
    <dbReference type="NCBI Taxonomy" id="1789683"/>
    <lineage>
        <taxon>Eukaryota</taxon>
        <taxon>Fungi</taxon>
        <taxon>Dikarya</taxon>
        <taxon>Ascomycota</taxon>
        <taxon>Saccharomycotina</taxon>
        <taxon>Saccharomycetes</taxon>
        <taxon>Saccharomycetales</taxon>
        <taxon>Saccharomycetaceae</taxon>
        <taxon>Maudiozyma</taxon>
    </lineage>
</organism>
<dbReference type="Proteomes" id="UP000196158">
    <property type="component" value="Unassembled WGS sequence"/>
</dbReference>
<evidence type="ECO:0000256" key="1">
    <source>
        <dbReference type="ARBA" id="ARBA00022737"/>
    </source>
</evidence>
<feature type="region of interest" description="Disordered" evidence="5">
    <location>
        <begin position="772"/>
        <end position="914"/>
    </location>
</feature>
<keyword evidence="2 3" id="KW-0040">ANK repeat</keyword>
<keyword evidence="1" id="KW-0677">Repeat</keyword>
<dbReference type="PANTHER" id="PTHR24171:SF8">
    <property type="entry name" value="BRCA1-ASSOCIATED RING DOMAIN PROTEIN 1"/>
    <property type="match status" value="1"/>
</dbReference>
<evidence type="ECO:0000313" key="7">
    <source>
        <dbReference type="Proteomes" id="UP000196158"/>
    </source>
</evidence>
<feature type="region of interest" description="Disordered" evidence="5">
    <location>
        <begin position="1158"/>
        <end position="1185"/>
    </location>
</feature>
<reference evidence="6 7" key="1">
    <citation type="submission" date="2017-04" db="EMBL/GenBank/DDBJ databases">
        <authorList>
            <person name="Afonso C.L."/>
            <person name="Miller P.J."/>
            <person name="Scott M.A."/>
            <person name="Spackman E."/>
            <person name="Goraichik I."/>
            <person name="Dimitrov K.M."/>
            <person name="Suarez D.L."/>
            <person name="Swayne D.E."/>
        </authorList>
    </citation>
    <scope>NUCLEOTIDE SEQUENCE [LARGE SCALE GENOMIC DNA]</scope>
</reference>
<dbReference type="OrthoDB" id="194358at2759"/>
<protein>
    <submittedName>
        <fullName evidence="6">Similar to Saccharomyces cerevisiae YIL112W HOS4 Subunit of the Set3 complex, which is a meiotic-specific repressor of sporulation specific genes that contains deacetylase activity</fullName>
    </submittedName>
</protein>
<feature type="compositionally biased region" description="Basic and acidic residues" evidence="5">
    <location>
        <begin position="266"/>
        <end position="277"/>
    </location>
</feature>
<gene>
    <name evidence="6" type="ORF">KASA_0N05819G</name>
</gene>
<feature type="region of interest" description="Disordered" evidence="5">
    <location>
        <begin position="1"/>
        <end position="25"/>
    </location>
</feature>
<dbReference type="PRINTS" id="PR01415">
    <property type="entry name" value="ANKYRIN"/>
</dbReference>
<dbReference type="SUPFAM" id="SSF48403">
    <property type="entry name" value="Ankyrin repeat"/>
    <property type="match status" value="2"/>
</dbReference>
<keyword evidence="4" id="KW-0175">Coiled coil</keyword>
<dbReference type="InterPro" id="IPR036770">
    <property type="entry name" value="Ankyrin_rpt-contain_sf"/>
</dbReference>
<evidence type="ECO:0000256" key="4">
    <source>
        <dbReference type="SAM" id="Coils"/>
    </source>
</evidence>
<feature type="repeat" description="ANK" evidence="3">
    <location>
        <begin position="454"/>
        <end position="486"/>
    </location>
</feature>
<feature type="region of interest" description="Disordered" evidence="5">
    <location>
        <begin position="131"/>
        <end position="192"/>
    </location>
</feature>
<feature type="compositionally biased region" description="Basic residues" evidence="5">
    <location>
        <begin position="401"/>
        <end position="414"/>
    </location>
</feature>
<feature type="repeat" description="ANK" evidence="3">
    <location>
        <begin position="692"/>
        <end position="724"/>
    </location>
</feature>
<feature type="repeat" description="ANK" evidence="3">
    <location>
        <begin position="420"/>
        <end position="453"/>
    </location>
</feature>
<evidence type="ECO:0000256" key="3">
    <source>
        <dbReference type="PROSITE-ProRule" id="PRU00023"/>
    </source>
</evidence>
<dbReference type="SMART" id="SM00248">
    <property type="entry name" value="ANK"/>
    <property type="match status" value="5"/>
</dbReference>
<sequence length="1223" mass="140371">MSDQSDKQPIKKRSLSSYLSNVSSRKEELIKIAQKEKEKQEHEKLEKVRLEKEKIENEKLEKERIERDRIEKEKIEKERIENERIENERLEMGRLEQERIKNEIIAKERLEQEKQNLERIERERLETEKLQQEKLLQGKLEQEKRDQEERERERIENEQEISKQNTDDENQKVQIEQPSTSNDKNTITNSQSEDQLVTIPEIHTENISHIIHHVEKRNDDHLIKDNHDEIVQDQKHSLKTNIDLQLHHTKSHDTISRDTLKSLLKEPKNSDDYKESESDNPPTSTKQEGDFESFKEIESEGETEEGSPVKLRRGKLVRGDKMNAPQTNLDEDLMFANNSDSDLSDIDDDMKSVGITSSFLHDNSSPQKGTTISTEKTGSTNELFPSSPIKRVISSKDRNKSHIAVSKHSKTKKGLYRDSGGRTKLQIACDKGKIDTVKSLLAEGDININDQDNAGNTPLHEAALNGHIDIVKLLVEEGANINMQSYEMFQDTPLIDASANGHLEVVSYLLKNNADPTITNAKGMTAYEAIEEDSDLDESEKELVDDIKKTLRESTKIWNDEHESDANSDLISRGRHSTPGGGHENSRSGTTSRHDSSEPSGLHRKNGNSSIDKDHLTNEEIPFYWNDITTSTGKNKLLKASKEGNLAYVGQYLENGGRPDFKSFFEAVKFGHSEITSLFLAFGASINNTARDGITPLMIAVGRDHLSTVKLLLEAGADVLAKDKIGHNVLYYARNSMVGLNTPEEIELIEEATKKAGGSIEVEDIETLEPQPRSIENNFLDEPPKKEITVHKNKPWKKHEPVINSKEMDQEMSDEEDDDVAIPISKRTASPALNVSHDHNRKRRSPEAHNNDSHNSSRHQTPVPKEFEIENEEESHGGTHDSKRIKHELLIDGEPRTQGPDKSKKVNEETAEEKELRLKAEEEYRLRKIQNKKLKEQEMLHKMQEDEKKRDEEKAKQKVEQVKKLEEVKKQHELEIQKQEEEDEISRRRNIRSRYPLGLKIISDNLNSSLADDDYMKYLPLYFTTFEDSGDKRFILDLQLQIILINRHELFNSIVSEIQDDKIPISLIQEKTALWNMMKFIFLYGGSMNDNDTSSGNIQNTLEQLNIDTRLDFENQEFNKFSQLPLNWIPLDNILSLIPHDLLVPIESQMIQVQPPQLKQSSLIPPTTNSNKTVPASSSSSTPLSHLPIKLQRRHVVTNLCYHYRRAPTNPARTQRQFTALWQ</sequence>
<dbReference type="InterPro" id="IPR002110">
    <property type="entry name" value="Ankyrin_rpt"/>
</dbReference>
<feature type="coiled-coil region" evidence="4">
    <location>
        <begin position="917"/>
        <end position="989"/>
    </location>
</feature>
<feature type="repeat" description="ANK" evidence="3">
    <location>
        <begin position="489"/>
        <end position="521"/>
    </location>
</feature>
<name>A0A1X7R514_9SACH</name>
<dbReference type="AlphaFoldDB" id="A0A1X7R514"/>
<dbReference type="PROSITE" id="PS50088">
    <property type="entry name" value="ANK_REPEAT"/>
    <property type="match status" value="4"/>
</dbReference>
<keyword evidence="7" id="KW-1185">Reference proteome</keyword>
<feature type="compositionally biased region" description="Polar residues" evidence="5">
    <location>
        <begin position="1158"/>
        <end position="1176"/>
    </location>
</feature>
<feature type="region of interest" description="Disordered" evidence="5">
    <location>
        <begin position="266"/>
        <end position="325"/>
    </location>
</feature>
<feature type="region of interest" description="Disordered" evidence="5">
    <location>
        <begin position="560"/>
        <end position="614"/>
    </location>
</feature>